<dbReference type="SUPFAM" id="SSF53732">
    <property type="entry name" value="Aconitase iron-sulfur domain"/>
    <property type="match status" value="1"/>
</dbReference>
<dbReference type="GO" id="GO:0046872">
    <property type="term" value="F:metal ion binding"/>
    <property type="evidence" value="ECO:0007669"/>
    <property type="project" value="UniProtKB-KW"/>
</dbReference>
<keyword evidence="6" id="KW-0479">Metal-binding</keyword>
<feature type="domain" description="Aconitase/3-isopropylmalate dehydratase large subunit alpha/beta/alpha" evidence="11">
    <location>
        <begin position="66"/>
        <end position="538"/>
    </location>
</feature>
<evidence type="ECO:0000256" key="5">
    <source>
        <dbReference type="ARBA" id="ARBA00022485"/>
    </source>
</evidence>
<dbReference type="InterPro" id="IPR006249">
    <property type="entry name" value="Aconitase/IRP2"/>
</dbReference>
<dbReference type="SUPFAM" id="SSF52016">
    <property type="entry name" value="LeuD/IlvD-like"/>
    <property type="match status" value="1"/>
</dbReference>
<comment type="cofactor">
    <cofactor evidence="1">
        <name>[4Fe-4S] cluster</name>
        <dbReference type="ChEBI" id="CHEBI:49883"/>
    </cofactor>
</comment>
<dbReference type="InterPro" id="IPR015928">
    <property type="entry name" value="Aconitase/3IPM_dehydase_swvl"/>
</dbReference>
<dbReference type="InterPro" id="IPR036008">
    <property type="entry name" value="Aconitase_4Fe-4S_dom"/>
</dbReference>
<proteinExistence type="inferred from homology"/>
<evidence type="ECO:0000256" key="6">
    <source>
        <dbReference type="ARBA" id="ARBA00022723"/>
    </source>
</evidence>
<dbReference type="InterPro" id="IPR001030">
    <property type="entry name" value="Acoase/IPM_deHydtase_lsu_aba"/>
</dbReference>
<keyword evidence="9" id="KW-0456">Lyase</keyword>
<evidence type="ECO:0000256" key="9">
    <source>
        <dbReference type="ARBA" id="ARBA00023239"/>
    </source>
</evidence>
<dbReference type="EMBL" id="QANS01000003">
    <property type="protein sequence ID" value="PTU31825.1"/>
    <property type="molecule type" value="Genomic_DNA"/>
</dbReference>
<evidence type="ECO:0000256" key="3">
    <source>
        <dbReference type="ARBA" id="ARBA00007185"/>
    </source>
</evidence>
<accession>A0A2T5MGW3</accession>
<dbReference type="InterPro" id="IPR015931">
    <property type="entry name" value="Acnase/IPM_dHydase_lsu_aba_1/3"/>
</dbReference>
<dbReference type="GO" id="GO:0003994">
    <property type="term" value="F:aconitate hydratase activity"/>
    <property type="evidence" value="ECO:0007669"/>
    <property type="project" value="UniProtKB-EC"/>
</dbReference>
<gene>
    <name evidence="13" type="primary">acnD</name>
    <name evidence="13" type="ORF">CJD38_10320</name>
</gene>
<evidence type="ECO:0000313" key="14">
    <source>
        <dbReference type="Proteomes" id="UP000244248"/>
    </source>
</evidence>
<name>A0A2T5MGW3_9GAMM</name>
<keyword evidence="5" id="KW-0004">4Fe-4S</keyword>
<evidence type="ECO:0000313" key="13">
    <source>
        <dbReference type="EMBL" id="PTU31825.1"/>
    </source>
</evidence>
<dbReference type="InterPro" id="IPR015932">
    <property type="entry name" value="Aconitase_dom2"/>
</dbReference>
<keyword evidence="7" id="KW-0408">Iron</keyword>
<comment type="caution">
    <text evidence="13">The sequence shown here is derived from an EMBL/GenBank/DDBJ whole genome shotgun (WGS) entry which is preliminary data.</text>
</comment>
<evidence type="ECO:0000256" key="1">
    <source>
        <dbReference type="ARBA" id="ARBA00001966"/>
    </source>
</evidence>
<dbReference type="InterPro" id="IPR012708">
    <property type="entry name" value="2Me_IsoCit_deHydtase_FeS-dep"/>
</dbReference>
<evidence type="ECO:0000256" key="4">
    <source>
        <dbReference type="ARBA" id="ARBA00012926"/>
    </source>
</evidence>
<dbReference type="AlphaFoldDB" id="A0A2T5MGW3"/>
<dbReference type="Gene3D" id="6.10.190.10">
    <property type="match status" value="1"/>
</dbReference>
<dbReference type="Proteomes" id="UP000244248">
    <property type="component" value="Unassembled WGS sequence"/>
</dbReference>
<organism evidence="13 14">
    <name type="scientific">Stenotrophobium rhamnosiphilum</name>
    <dbReference type="NCBI Taxonomy" id="2029166"/>
    <lineage>
        <taxon>Bacteria</taxon>
        <taxon>Pseudomonadati</taxon>
        <taxon>Pseudomonadota</taxon>
        <taxon>Gammaproteobacteria</taxon>
        <taxon>Nevskiales</taxon>
        <taxon>Nevskiaceae</taxon>
        <taxon>Stenotrophobium</taxon>
    </lineage>
</organism>
<keyword evidence="14" id="KW-1185">Reference proteome</keyword>
<dbReference type="NCBIfam" id="NF006757">
    <property type="entry name" value="PRK09277.1"/>
    <property type="match status" value="1"/>
</dbReference>
<evidence type="ECO:0000259" key="12">
    <source>
        <dbReference type="Pfam" id="PF00694"/>
    </source>
</evidence>
<comment type="catalytic activity">
    <reaction evidence="10">
        <text>citrate = D-threo-isocitrate</text>
        <dbReference type="Rhea" id="RHEA:10336"/>
        <dbReference type="ChEBI" id="CHEBI:15562"/>
        <dbReference type="ChEBI" id="CHEBI:16947"/>
        <dbReference type="EC" id="4.2.1.3"/>
    </reaction>
</comment>
<comment type="similarity">
    <text evidence="3">Belongs to the aconitase/IPM isomerase family.</text>
</comment>
<dbReference type="GO" id="GO:0051539">
    <property type="term" value="F:4 iron, 4 sulfur cluster binding"/>
    <property type="evidence" value="ECO:0007669"/>
    <property type="project" value="UniProtKB-KW"/>
</dbReference>
<dbReference type="RefSeq" id="WP_107940370.1">
    <property type="nucleotide sequence ID" value="NZ_QANS01000003.1"/>
</dbReference>
<dbReference type="FunFam" id="3.20.19.10:FF:000006">
    <property type="entry name" value="Aconitate hydratase 1"/>
    <property type="match status" value="1"/>
</dbReference>
<dbReference type="Gene3D" id="3.30.499.10">
    <property type="entry name" value="Aconitase, domain 3"/>
    <property type="match status" value="2"/>
</dbReference>
<sequence length="869" mass="95131">MNTANRKPLPGTKLDYYDTRAAVDAIAPGAYDKLPYTSRVHCENLVRRCDPATLTESLKQFIERKRELDFPWFPARVVCHDILGQTALVDLAGLRDAIADMGGDPAKVNPVVPVQLIVDHSLAVEHGGFEKDAFAKNRAIEDRRNDDRFHFINWTKKAFENMEVIPPGNGIMHQINLERMSPVIYVQDGVAFPDTCVGTDSHTPHVDALGVIAIGVGGLEAENVMLGRASWMRLPDITGVELSGKPREGITATDVVLALTEFLRKEKVVGHYLEFRGEGAAALTLGDRATISNMAPEYGATAAMFFIDKNTIDYLKLTGRDDEQVKLVELYAKHTGLWADSLKNAEYERVLKFDLDTVVRNMAGPSNPHKRLPTSALAERGISGNLDSAKAEEAKGLMPDGAVIIAAITSCTNTSNPRNVIAAGLLARNANARGLTRKPWVKSSLAPGSKTVELYLKEAGLLSELESLGFGIVAFACTTCNGMSGALDPVIQKEVIDRDLYATAVLSGNRNFDGRIHPYAKQAFLASPPLVVAYAIAGTVRFDIEKDVLGTDKNGNAVTLKDIWPTDAEIDAVVSKSVNPTQFRAVYEPMFRKIADNGEKISPLYDWREMSTYIRRPPYWEGALAGERTMKGMRALAVLPDNITTDHLSPSNAIMMDSAAGEYLHKMGLPEEDFNSYATHRGDHLTAQRATFANPQLINEMVVVDGKVKKGSLARVEPEGKVVRMWEAIETYMDRKQPLIIVAGADYGQGSSRDWAAKGVRLAGVEVIAAEGFERIHRTNLIGMGVLPLEFKAGVTRLTLGLDGTETYDVVGVRKPRKDLTLVITRKNGEKVEVPMTCRLDSDEEVSVYEAGGVLQRFAMDFLASTKAA</sequence>
<dbReference type="InterPro" id="IPR000573">
    <property type="entry name" value="AconitaseA/IPMdHydase_ssu_swvl"/>
</dbReference>
<dbReference type="PANTHER" id="PTHR11670">
    <property type="entry name" value="ACONITASE/IRON-RESPONSIVE ELEMENT FAMILY MEMBER"/>
    <property type="match status" value="1"/>
</dbReference>
<feature type="domain" description="Aconitase A/isopropylmalate dehydratase small subunit swivel" evidence="12">
    <location>
        <begin position="662"/>
        <end position="793"/>
    </location>
</feature>
<evidence type="ECO:0000259" key="11">
    <source>
        <dbReference type="Pfam" id="PF00330"/>
    </source>
</evidence>
<reference evidence="13 14" key="1">
    <citation type="submission" date="2018-04" db="EMBL/GenBank/DDBJ databases">
        <title>Novel species isolated from glacier.</title>
        <authorList>
            <person name="Liu Q."/>
            <person name="Xin Y.-H."/>
        </authorList>
    </citation>
    <scope>NUCLEOTIDE SEQUENCE [LARGE SCALE GENOMIC DNA]</scope>
    <source>
        <strain evidence="13 14">GT1R17</strain>
    </source>
</reference>
<dbReference type="GO" id="GO:0019679">
    <property type="term" value="P:propionate metabolic process, methylcitrate cycle"/>
    <property type="evidence" value="ECO:0007669"/>
    <property type="project" value="InterPro"/>
</dbReference>
<evidence type="ECO:0000256" key="7">
    <source>
        <dbReference type="ARBA" id="ARBA00023004"/>
    </source>
</evidence>
<dbReference type="FunFam" id="3.30.499.10:FF:000014">
    <property type="entry name" value="Aconitate hydratase 1"/>
    <property type="match status" value="1"/>
</dbReference>
<dbReference type="Gene3D" id="3.20.19.10">
    <property type="entry name" value="Aconitase, domain 4"/>
    <property type="match status" value="1"/>
</dbReference>
<dbReference type="NCBIfam" id="NF009520">
    <property type="entry name" value="PRK12881.1"/>
    <property type="match status" value="1"/>
</dbReference>
<evidence type="ECO:0000256" key="2">
    <source>
        <dbReference type="ARBA" id="ARBA00005026"/>
    </source>
</evidence>
<dbReference type="PRINTS" id="PR00415">
    <property type="entry name" value="ACONITASE"/>
</dbReference>
<protein>
    <recommendedName>
        <fullName evidence="4">aconitate hydratase</fullName>
        <ecNumber evidence="4">4.2.1.3</ecNumber>
    </recommendedName>
</protein>
<dbReference type="OrthoDB" id="9764318at2"/>
<comment type="pathway">
    <text evidence="2">Organic acid metabolism; propanoate degradation.</text>
</comment>
<evidence type="ECO:0000256" key="10">
    <source>
        <dbReference type="ARBA" id="ARBA00023501"/>
    </source>
</evidence>
<dbReference type="EC" id="4.2.1.3" evidence="4"/>
<dbReference type="Gene3D" id="3.40.1060.10">
    <property type="entry name" value="Aconitase, Domain 2"/>
    <property type="match status" value="1"/>
</dbReference>
<dbReference type="Pfam" id="PF00330">
    <property type="entry name" value="Aconitase"/>
    <property type="match status" value="1"/>
</dbReference>
<dbReference type="Pfam" id="PF00694">
    <property type="entry name" value="Aconitase_C"/>
    <property type="match status" value="1"/>
</dbReference>
<keyword evidence="8" id="KW-0411">Iron-sulfur</keyword>
<evidence type="ECO:0000256" key="8">
    <source>
        <dbReference type="ARBA" id="ARBA00023014"/>
    </source>
</evidence>
<dbReference type="NCBIfam" id="TIGR02333">
    <property type="entry name" value="2met_isocit_dHY"/>
    <property type="match status" value="1"/>
</dbReference>